<dbReference type="RefSeq" id="WP_248632808.1">
    <property type="nucleotide sequence ID" value="NZ_JALPTH010000007.1"/>
</dbReference>
<dbReference type="Gene3D" id="3.40.50.980">
    <property type="match status" value="2"/>
</dbReference>
<dbReference type="PANTHER" id="PTHR45527">
    <property type="entry name" value="NONRIBOSOMAL PEPTIDE SYNTHETASE"/>
    <property type="match status" value="1"/>
</dbReference>
<dbReference type="Pfam" id="PF00975">
    <property type="entry name" value="Thioesterase"/>
    <property type="match status" value="1"/>
</dbReference>
<dbReference type="SMART" id="SM00824">
    <property type="entry name" value="PKS_TE"/>
    <property type="match status" value="1"/>
</dbReference>
<dbReference type="EMBL" id="JALPTH010000007">
    <property type="protein sequence ID" value="MCK8677571.1"/>
    <property type="molecule type" value="Genomic_DNA"/>
</dbReference>
<dbReference type="InterPro" id="IPR045851">
    <property type="entry name" value="AMP-bd_C_sf"/>
</dbReference>
<dbReference type="InterPro" id="IPR042099">
    <property type="entry name" value="ANL_N_sf"/>
</dbReference>
<comment type="cofactor">
    <cofactor evidence="1">
        <name>pantetheine 4'-phosphate</name>
        <dbReference type="ChEBI" id="CHEBI:47942"/>
    </cofactor>
</comment>
<evidence type="ECO:0000313" key="7">
    <source>
        <dbReference type="Proteomes" id="UP001522868"/>
    </source>
</evidence>
<dbReference type="InterPro" id="IPR000873">
    <property type="entry name" value="AMP-dep_synth/lig_dom"/>
</dbReference>
<evidence type="ECO:0000256" key="1">
    <source>
        <dbReference type="ARBA" id="ARBA00001957"/>
    </source>
</evidence>
<dbReference type="Pfam" id="PF00550">
    <property type="entry name" value="PP-binding"/>
    <property type="match status" value="2"/>
</dbReference>
<dbReference type="InterPro" id="IPR001031">
    <property type="entry name" value="Thioesterase"/>
</dbReference>
<dbReference type="Gene3D" id="2.30.38.10">
    <property type="entry name" value="Luciferase, Domain 3"/>
    <property type="match status" value="1"/>
</dbReference>
<dbReference type="InterPro" id="IPR001242">
    <property type="entry name" value="Condensation_dom"/>
</dbReference>
<feature type="region of interest" description="Disordered" evidence="4">
    <location>
        <begin position="1451"/>
        <end position="1474"/>
    </location>
</feature>
<dbReference type="InterPro" id="IPR020845">
    <property type="entry name" value="AMP-binding_CS"/>
</dbReference>
<organism evidence="6 7">
    <name type="scientific">Streptomyces lichenis</name>
    <dbReference type="NCBI Taxonomy" id="2306967"/>
    <lineage>
        <taxon>Bacteria</taxon>
        <taxon>Bacillati</taxon>
        <taxon>Actinomycetota</taxon>
        <taxon>Actinomycetes</taxon>
        <taxon>Kitasatosporales</taxon>
        <taxon>Streptomycetaceae</taxon>
        <taxon>Streptomyces</taxon>
    </lineage>
</organism>
<dbReference type="NCBIfam" id="TIGR01733">
    <property type="entry name" value="AA-adenyl-dom"/>
    <property type="match status" value="1"/>
</dbReference>
<feature type="region of interest" description="Disordered" evidence="4">
    <location>
        <begin position="1"/>
        <end position="20"/>
    </location>
</feature>
<dbReference type="PROSITE" id="PS00012">
    <property type="entry name" value="PHOSPHOPANTETHEINE"/>
    <property type="match status" value="2"/>
</dbReference>
<dbReference type="Proteomes" id="UP001522868">
    <property type="component" value="Unassembled WGS sequence"/>
</dbReference>
<gene>
    <name evidence="6" type="ORF">M1O15_09235</name>
</gene>
<reference evidence="6 7" key="1">
    <citation type="submission" date="2022-04" db="EMBL/GenBank/DDBJ databases">
        <title>Streptomyces sp. nov. LCR6-01 isolated from Lichen of Dirinaria sp.</title>
        <authorList>
            <person name="Kanchanasin P."/>
            <person name="Tanasupawat S."/>
            <person name="Phongsopitanun W."/>
        </authorList>
    </citation>
    <scope>NUCLEOTIDE SEQUENCE [LARGE SCALE GENOMIC DNA]</scope>
    <source>
        <strain evidence="6 7">LCR6-01</strain>
    </source>
</reference>
<dbReference type="InterPro" id="IPR006162">
    <property type="entry name" value="Ppantetheine_attach_site"/>
</dbReference>
<dbReference type="Pfam" id="PF13193">
    <property type="entry name" value="AMP-binding_C"/>
    <property type="match status" value="2"/>
</dbReference>
<dbReference type="Gene3D" id="3.40.50.12780">
    <property type="entry name" value="N-terminal domain of ligase-like"/>
    <property type="match status" value="1"/>
</dbReference>
<dbReference type="Gene3D" id="3.30.300.30">
    <property type="match status" value="2"/>
</dbReference>
<evidence type="ECO:0000256" key="4">
    <source>
        <dbReference type="SAM" id="MobiDB-lite"/>
    </source>
</evidence>
<feature type="domain" description="Carrier" evidence="5">
    <location>
        <begin position="2071"/>
        <end position="2146"/>
    </location>
</feature>
<dbReference type="InterPro" id="IPR025110">
    <property type="entry name" value="AMP-bd_C"/>
</dbReference>
<dbReference type="SUPFAM" id="SSF53474">
    <property type="entry name" value="alpha/beta-Hydrolases"/>
    <property type="match status" value="1"/>
</dbReference>
<dbReference type="CDD" id="cd05930">
    <property type="entry name" value="A_NRPS"/>
    <property type="match status" value="1"/>
</dbReference>
<feature type="region of interest" description="Disordered" evidence="4">
    <location>
        <begin position="2053"/>
        <end position="2073"/>
    </location>
</feature>
<dbReference type="SUPFAM" id="SSF52777">
    <property type="entry name" value="CoA-dependent acyltransferases"/>
    <property type="match status" value="4"/>
</dbReference>
<dbReference type="SMART" id="SM00823">
    <property type="entry name" value="PKS_PP"/>
    <property type="match status" value="2"/>
</dbReference>
<dbReference type="InterPro" id="IPR020806">
    <property type="entry name" value="PKS_PP-bd"/>
</dbReference>
<dbReference type="InterPro" id="IPR036736">
    <property type="entry name" value="ACP-like_sf"/>
</dbReference>
<dbReference type="PANTHER" id="PTHR45527:SF1">
    <property type="entry name" value="FATTY ACID SYNTHASE"/>
    <property type="match status" value="1"/>
</dbReference>
<dbReference type="Pfam" id="PF00668">
    <property type="entry name" value="Condensation"/>
    <property type="match status" value="2"/>
</dbReference>
<dbReference type="InterPro" id="IPR029058">
    <property type="entry name" value="AB_hydrolase_fold"/>
</dbReference>
<dbReference type="InterPro" id="IPR009081">
    <property type="entry name" value="PP-bd_ACP"/>
</dbReference>
<comment type="caution">
    <text evidence="6">The sequence shown here is derived from an EMBL/GenBank/DDBJ whole genome shotgun (WGS) entry which is preliminary data.</text>
</comment>
<feature type="region of interest" description="Disordered" evidence="4">
    <location>
        <begin position="1074"/>
        <end position="1095"/>
    </location>
</feature>
<dbReference type="SUPFAM" id="SSF56801">
    <property type="entry name" value="Acetyl-CoA synthetase-like"/>
    <property type="match status" value="2"/>
</dbReference>
<dbReference type="PROSITE" id="PS00455">
    <property type="entry name" value="AMP_BINDING"/>
    <property type="match status" value="1"/>
</dbReference>
<dbReference type="SUPFAM" id="SSF47336">
    <property type="entry name" value="ACP-like"/>
    <property type="match status" value="2"/>
</dbReference>
<dbReference type="Pfam" id="PF00501">
    <property type="entry name" value="AMP-binding"/>
    <property type="match status" value="3"/>
</dbReference>
<dbReference type="CDD" id="cd19540">
    <property type="entry name" value="LCL_NRPS-like"/>
    <property type="match status" value="2"/>
</dbReference>
<protein>
    <submittedName>
        <fullName evidence="6">Amino acid adenylation domain-containing protein</fullName>
    </submittedName>
</protein>
<evidence type="ECO:0000256" key="2">
    <source>
        <dbReference type="ARBA" id="ARBA00022450"/>
    </source>
</evidence>
<dbReference type="Gene3D" id="1.10.1200.10">
    <property type="entry name" value="ACP-like"/>
    <property type="match status" value="1"/>
</dbReference>
<evidence type="ECO:0000256" key="3">
    <source>
        <dbReference type="ARBA" id="ARBA00022553"/>
    </source>
</evidence>
<sequence>MPSTAPTASAVLDGGPADHPAPRALARIDARTAESAGRTALVHGERRVTYGQLALAVALRADELAAQGAGPGRLVALHRPRSVEAVVGMLAALRTGAACLPLDPAAPAARNAAILADCTGRELAPTDGETVLPGPGVPEDTAYVLYTSGSTGTPNGVVVGQPALAQFLAGATTAYRIGPEDRVLQFAPLHFDASVEEVFCTLGAGATLVLREDEMLDVPGLLAGCAEHGVTVLDLPTAYWHELAHALAGGLAELPPAVRTVIIGGEAALPERLAQWRRAVDGDRVRLLNTYGPTEATVVATVADLSHHSGGPVPIGRPLPGVRAAVVDGELWLLGGGLAHGYLGRPALDERRFTRLDGARAYRTGDLVEVLPDGQLAFWGRADDEVKINGHRVDPASVEGVLTGCPGVREAAVIARRGPDGAKHLVAFIVPEGAEGADRGGAVRAGGDGADPEGAVPVSGGWAGELRQAVRDRLPAAAVPAAFLLAGALPRTSSGKIDRKRLRAVSERPGGTEGRDDGHGDGAVFDGAVLPPAERVPLSYAQRRLWFLDGLEGPSATYNLPVVLRLDGVPDREALAAALSDVIARHEVLRTVYPLADGEPYQHVLDPFPVPLPVVECAPGETAERVARFTGSTFDLAGQPPLRARLFLPGDGTSVLALLTHHIATDGWSLGPLLRDLREAYTARLAGGAAPEWEPLPVSYADYTLWQRELLEDSEASAESTEHWRTALAGMPTMLDLPADRPRPAEPTGRGATLRAALEPAAHRRLIALAAEHGASTLMVLQPALALALRAVGAGSDLALGTPVAGRADEALDELVGLFVNTLVLRTDVSGDRLTPGGLVARARDSALAAYAHQELPFDLLVDRLRPARDLSANPFFQVMLATQAQEGEEAREFGGGLSAAFADPGVAQAKFDLDVSCVEHPGGGGLEVWWNYAEDLFDAPTARLLLDVFLRSLEWFAGGRPGCAEDLVTEKERRSFEERRARLAAARARAADRPPAPAAPASAVRTLRGLFAEVIGLAGGLDAVGPEDDFFTVGGNSMTGVRLVNRVRATLGLPARVRDLLLAPTPARLAARLTDPDRGTGREPARPGPVPVAAADRPERVPLSYAQRRLWFIDQLQGPSGSYNIPFASRLDHPVDPAVLAEALADTAARHEVLRTVYPAVDGEPYQRVPAGTRPVLERVTVPAEELDAAIAAATARPFDLANELPFRAWLLDTPDGGHAGGQVLVLLVHHIAADGWSTGPLLADLSRAYRARADGHAPRFTPLPVSYADYTLWERESLAGPEVERHLGWWERQLAGAPAVVAPVAARPRPAEASHRGAAVPLTLDAAVHARLAALARRHGATPLMVAQAALAAVLTRHGAGTDLPLGTVVAGREDQALDDLVGFFVNTLVLRTDTSGDPRFGELLDRVRDTDQAAFAHGEVPFDLVVERLNPARSTAHHPLTQIMVQVQPAEDGPPPGSPLSGTPVGPGPGSTKFDLTLALRERRDAAGAPDGLDGVLEYATDLYDPATARVLAAHLARTLRAVAEDPALRITELPLLAEEERERLLGAGRTDAPERPEGARLLHRRFTELVRRAPGETAVAYREERIGRAALDARANALAHRLIEAGVRPHQAVGVLLDRTPHLLVAYLAVLKCGAAYVPVDPRLPEARVAMIMEDTGARVLLTEEAQAGSAPVARQVAAGVRALAVDTPVTGYPRTDPGVEVGEDALAYVMFTSGSTGRPKGVGVTHRNVLALAGDRCFGRRAHRRTLVHSAIGFDASTYELWVPLLGGGRLVIAPGDGTDLAELDHTIREHDVTCAYFTMGLFHVLADEGLDTLKLLEEVWTGGDTASAAALQRVLTHCPDTVLVHSYGPTETTFASHQQRLDLTTRTLPGVYLGRPLDGVRAYVLDERLRPAPLGVPGELYLAGTQTARGYLGRPGLTAERFLPDPFTADGGRMYRTGDLVHLTGEGELRFLGRADGQVKLRGFRIEPGEIEETLARHPGVGRSAVAVLDDGPAGKRLVAYAVPRAGHRLTGEELLRWAAGELPAHMVPSAAVLLDAIPLTVNGKPDRAALPAPAPTAAPSTGRAPRNPREEILCRLFAEVLGVDKVSVDDGFFALGGHSLLGVRLVSRMRTVLGLERGVRDLFRTPTVAGLLGDEPTGFDPMGVLLPLQTKGSRPPLFCLHPGTGVGWPYAGLARHLGPDQPLYALQARALAEPGHSPQSVEQMAEDYLARIREVQPQGPYRFLGWSFGGTLAHALAVRLAELGENTDLLAMMDVHLLPTEPVRRRMTPAQKRDMLVGDATAESEDAPFDADVLIALVRLKDPVLGALTDQEIRSVIGASIDHAEIMNLYAPRPVRTELLFFAALEDGQTEDGETETVLIRNWIPYVDGGAENHVIGVPHTRMGEPEPLAKIGRILSEKLRSLS</sequence>
<accession>A0ABT0I8C0</accession>
<proteinExistence type="predicted"/>
<keyword evidence="7" id="KW-1185">Reference proteome</keyword>
<dbReference type="CDD" id="cd12117">
    <property type="entry name" value="A_NRPS_Srf_like"/>
    <property type="match status" value="1"/>
</dbReference>
<keyword evidence="2" id="KW-0596">Phosphopantetheine</keyword>
<feature type="compositionally biased region" description="Basic and acidic residues" evidence="4">
    <location>
        <begin position="1075"/>
        <end position="1086"/>
    </location>
</feature>
<name>A0ABT0I8C0_9ACTN</name>
<dbReference type="Gene3D" id="3.30.559.30">
    <property type="entry name" value="Nonribosomal peptide synthetase, condensation domain"/>
    <property type="match status" value="2"/>
</dbReference>
<dbReference type="InterPro" id="IPR020802">
    <property type="entry name" value="TesA-like"/>
</dbReference>
<evidence type="ECO:0000313" key="6">
    <source>
        <dbReference type="EMBL" id="MCK8677571.1"/>
    </source>
</evidence>
<evidence type="ECO:0000259" key="5">
    <source>
        <dbReference type="PROSITE" id="PS50075"/>
    </source>
</evidence>
<dbReference type="InterPro" id="IPR023213">
    <property type="entry name" value="CAT-like_dom_sf"/>
</dbReference>
<dbReference type="Gene3D" id="3.40.50.1820">
    <property type="entry name" value="alpha/beta hydrolase"/>
    <property type="match status" value="1"/>
</dbReference>
<dbReference type="InterPro" id="IPR010071">
    <property type="entry name" value="AA_adenyl_dom"/>
</dbReference>
<feature type="compositionally biased region" description="Low complexity" evidence="4">
    <location>
        <begin position="2055"/>
        <end position="2072"/>
    </location>
</feature>
<feature type="domain" description="Carrier" evidence="5">
    <location>
        <begin position="999"/>
        <end position="1078"/>
    </location>
</feature>
<dbReference type="PROSITE" id="PS50075">
    <property type="entry name" value="CARRIER"/>
    <property type="match status" value="2"/>
</dbReference>
<dbReference type="Gene3D" id="3.30.559.10">
    <property type="entry name" value="Chloramphenicol acetyltransferase-like domain"/>
    <property type="match status" value="2"/>
</dbReference>
<keyword evidence="3" id="KW-0597">Phosphoprotein</keyword>